<evidence type="ECO:0000313" key="1">
    <source>
        <dbReference type="EMBL" id="PIW33070.1"/>
    </source>
</evidence>
<dbReference type="EMBL" id="PFFY01000218">
    <property type="protein sequence ID" value="PIW33070.1"/>
    <property type="molecule type" value="Genomic_DNA"/>
</dbReference>
<dbReference type="Proteomes" id="UP000230025">
    <property type="component" value="Unassembled WGS sequence"/>
</dbReference>
<comment type="caution">
    <text evidence="1">The sequence shown here is derived from an EMBL/GenBank/DDBJ whole genome shotgun (WGS) entry which is preliminary data.</text>
</comment>
<sequence>MNLPQGFELNKIKPPPGFELIGDERKPVSTDSWGIEDTARTTAAVLGGFAAFPLAGVGGYARLMTAGPEEAEKTIEEISAFPFKLLTTERQQQAAKKVGNLIAWPFVTAGKGWAGIAELITTGDLQKAEDVIKGKSLGSNIAVPIADVLGQAEEMAA</sequence>
<feature type="non-terminal residue" evidence="1">
    <location>
        <position position="157"/>
    </location>
</feature>
<protein>
    <submittedName>
        <fullName evidence="1">Uncharacterized protein</fullName>
    </submittedName>
</protein>
<name>A0A2M7GY43_9BACT</name>
<proteinExistence type="predicted"/>
<gene>
    <name evidence="1" type="ORF">COW28_04695</name>
</gene>
<dbReference type="AlphaFoldDB" id="A0A2M7GY43"/>
<reference evidence="2" key="1">
    <citation type="submission" date="2017-09" db="EMBL/GenBank/DDBJ databases">
        <title>Depth-based differentiation of microbial function through sediment-hosted aquifers and enrichment of novel symbionts in the deep terrestrial subsurface.</title>
        <authorList>
            <person name="Probst A.J."/>
            <person name="Ladd B."/>
            <person name="Jarett J.K."/>
            <person name="Geller-Mcgrath D.E."/>
            <person name="Sieber C.M.K."/>
            <person name="Emerson J.B."/>
            <person name="Anantharaman K."/>
            <person name="Thomas B.C."/>
            <person name="Malmstrom R."/>
            <person name="Stieglmeier M."/>
            <person name="Klingl A."/>
            <person name="Woyke T."/>
            <person name="Ryan C.M."/>
            <person name="Banfield J.F."/>
        </authorList>
    </citation>
    <scope>NUCLEOTIDE SEQUENCE [LARGE SCALE GENOMIC DNA]</scope>
</reference>
<organism evidence="1 2">
    <name type="scientific">bacterium (Candidatus Ratteibacteria) CG15_BIG_FIL_POST_REV_8_21_14_020_41_12</name>
    <dbReference type="NCBI Taxonomy" id="2014291"/>
    <lineage>
        <taxon>Bacteria</taxon>
        <taxon>Candidatus Ratteibacteria</taxon>
    </lineage>
</organism>
<accession>A0A2M7GY43</accession>
<evidence type="ECO:0000313" key="2">
    <source>
        <dbReference type="Proteomes" id="UP000230025"/>
    </source>
</evidence>